<evidence type="ECO:0000256" key="4">
    <source>
        <dbReference type="ARBA" id="ARBA00022553"/>
    </source>
</evidence>
<sequence length="6114" mass="668027">FDLAHDIPLRAQLFRLGPQSHVLLMMLHHIAGDGASLAPLARDLAQAYTARLGGQAPNWSPLPVQYADYTLWQQQVLGEASDADSVIARQIAYWQQTLAELPEQIALPTDRPRPPVASYRGQHLRFDIDAALHRQLLTLAQRHGVTLFMLLQAALATLLTRLGAGTDIPIGSPIAGRTDAALDDLVGLFLNTLVLRTDTSGNPSFETLLARVRETDLAAYEHQELPFEQLVDVLNPVRSLSHHPLFQVMLVLQNNVAAELSLPGLSHTEQSFELPIAKFDLSFDLGEQRHADGTPAGLHGHLEYATDLFDATTAQTLVRRFTRMLAALAAAPSKPIGQIELLDVAEREQLLVGWNPATATAPADTLSQLFERQVVETPDAIALSFDGQHLSYAQLNAQANRLAHALIARGVGSEDLVAIALPRSLDMVVAVLAVLKAGAAYLPLDPDYPAERLAYMLSDAAPAQLLSQHALVASLPAFDTPLLALDDADIVAALQLLPCHNPPRAQSEHSAYVIYTSGSTGKPKGVLISHQNVVSLFHTSENDFRFGTEDVWTLFHSYAFDFSVWEIWGALLYGGRLVVVPHSVTRSSGEFLQLLVDEQVTVLNQTPSAFYQLIQADAEQPAVGNRLALRTVVFGGEALDLRRLQEWYARHAEDAPRLVNMYGITEITVHASYMPLDRAMAEQSAGSLIGRATPDLKLYVLDDALQPVPAGVSGELYVAGAGLARGYLKQPGLTASRFVANPFAVGERLYRSGDLARWRADGVLDFLGRADEQVKIRGFRIELGEIEAALRALDGVAQARVIVREDRPGQKQLVAYVVTEAGHAHADAHTEPDATAMAALRSTLATQLPDYMVPAALVAIDALPLTTNGKLDRKALPAPDFTPTSTRAPRNAQEEILCTLFAEVLGLERVGIDDSFFALGGDSISSIQLVSRARKQGWKISARDVFQHQTVQALAGAATLIDEHGPDQRQAQAEAPTGVLPATPIIQWFLDQDGPLEHVQQSMLLQVPALKQSDLIGAVQALLDHHDALRLCLQADHQLQIGVIGSVNAHDCLQRVDVAGLDPDARTACLREQAQAALDRLDPYAHRMLQAVWFDAGADSSDPSSTAVSTAAANPSESRLLLTIHHLAVDGVSWRILLPDLQAAWQAIVAAQPVELEPVATSFRHWALQLPAAAAARRTELGFWQEMLSGEDPALSQRPLDPVRDTIQTQSGLSLRLPTAITQCLLTLAPERIHGRINDVLLTAFALALIDWRQRHGLGEHALARFDLEGHGREAIVEGADLSRTVGWFTSLFPLQLDLSDIDLADALQGGTALARALKSVKEQLRRLPDNGVGFGLLRYLDEDGRNALGPQPKPQIGFNYLGRFAIGEASDWGIAAEAALLNTHADATRPLPFIAELNAMTEDGPEGPSLCANWTWASQLLDAAAMRDLAETWFAVLRHIAADANRSNANALTPSDLPLVALSQRQIEAIEARLPPLLDILPLSPLQHGFLFHALYDEQVQDSYVVQLVFTFEGPLDPLALKAAAQTLLQRHANLRAAFIHEQLTEAVQVIPRAIDVPWRTLELSEDAFAELLREDQQQRFELSQAPLLRFTLARISAQRHHLVFTSHHILLDGWSTPILMQELFALYGNGGDAGQMPRVTPYRDYLRWLASRDKSAAVAAWTEALSGLDEPTRVAEVPATPTAPALLSEQLSVALSTELVQQARRIGVTLNTLAQAAWAVLLGRLTRRDDVVFGITLSDRPPELAGSAQMVGLFINTLPLRLRLRPDESIRALLVRLQQQQSALFDHQFLSLTEIQRLAGHGELFDTLVVFENYPVDAAALKTQGEEMRIAFHSSHGGDTTHYPLGLSIAPGAQIKLGFSYRPDVYEAQEIEHIAASYMRILTAIANEPQQAIGRIDTLAPALRQQLLVDWNDTTQSVPAITLPAMLEQQIARTPDAIAAIFEEHRLTYGQLNQRANQLAHSLIAHGHGTEDRIAVALPRSLETVVALLAVLKAGAAYLPLDTDHPSERLGGMLDDARPSALITTTAMAELLRSELPTFALDAPSQQATLAQAPQHNPRDEERRRPLQLQHPAYVIYTSGSTGKPKGVVIAQREIVHSTWAREHFYPHVDSALLLPSVAFDASLGAILHSLTTGATLVLPTPGLERDVQALADLVERHQVQGWLSVPALYRATLGMDPGKLDSLKRIVLGGESIPATLLQEHASQGPRDAVIYNEYGPTEAAIWSSAANLTHSHVTNGTCIGAPVANTRLYVLDAHLQPLPPGVAGELYIAGAGLARGYLDRAALTAERFVANPFAPGQRMYRSGDLVCWRSDGLLDYLGRADSQVKIRGFRVELGEIEAALSEAGFEHNTVIVREDQPGKKQLVAYLVAATSAVDAMALRQTLATALPDYMVPAAFVAIAGLPLTANGKLDRRALPAPDFAPSHLRAPRNPREVLLCALFADVLGLEQVGVDDSFFALGGDSISSIQLVSRVRQAGFRLNAREVFQSPSVEALAGLITPLRETVDTAVEDAIGILPATPIIHWYLDQSGPLSHFHQAMFLQVPALREDHLLAALQALLDHHDVLRMRVLPDRQLRIEPAGRIAAAEVLQRIDLAGIPAQQREHHMLDQAQAARDRFDPANGRLLQALWFDDGAASRLLLMIQHLAVDGVSWRILLPDLQHAWQAAAGGLPIQLEPVATPFRHWALQLPAVAASRRDELPFWQSMLAGDDPALSARPLDPARDTVQTQQKLSLRLEPATTQRLLTEVPQHIHGRINDVLLTAFALALIDWRHRHDIGHRDMGHYPYLRFDLEGHGREAIVEGAELSRTVGWFTSQFPLQLDLSDVDLADALHGGPQLGRALKQIKEQLRRLPDQGVGYGLLRYLDEAGREALGQQAAPQIGFNYLGRFAAGETRDWGPAAEASALGGGAHPEQALAHVLDLNATTEDGPGGPSLCADWSCAGALLDPSAVRDLAEHWFAVLRRIVDYTTARTAAVLTPSDLPLVTLAQAQIEVIEAQQPPLLDILPLSPLQHGFLFHALYDEQQQDNYVVQMVFDFRGPLDAAALQAAAQALLQRHANLKVAFVHRDLREPVQVIPQQVVVPWRMIELDGDAEQREAAFAQLLQQDQQQRFELSQAPLLRFALVRLGSGHHRLVFTSHHILLDGWSTPILLEELFTLYRSAGDITVLPRVTPYRDYLRWLGTRDKHSAQTAWRHALAGLDEATLLGKAMTTAAVPQVCAIKLGETISNQLTRQGRHLGITTNTLVQTAWAILLSRLTRRNDVVFGTTASDRPPELAGSERMVGLFINTLPLRLQLRPEETVRELLVRLQQQQSVMLEHQHLNLSEIQQLAGRQELFDTLVVFENYPVDQASLKTHGEALQVAVHSHHGGDTSHYPLGLSVIPGARLTLNFSYRPDMFELPEIQRIANSYVHILEAIADDLQQPIGRIDTLDAGERQQLLVDWNDTAQAIPAATLPQLFEQQAARTPDAIALLFEETSLTYAQLNQHANRLAHTLIAQGVGPEDLVAIALPRSLDPIISLLAILKAGAAYLPLDPDYPAERLAFMLDDAQPVALIATTAIAQRLQCDIPTLALDTPPVQQMLDTASMQNPLDAQRRQPLQPQHPAYVIYTSGSTGKPKGVVVTHAGAPSLVASQVERFGVTAHSRVLQFASLSFDAAFWECCMALLTGATLVLAPAEQLLPGDALVELMLRQGVTHATLPPAALSVMPEPNEIRPTKIGPNEIELTKIGPTEICTHLIVAGEACPPHLVDAWSQGRCMINAYGPTEATVCASISAPLAGAIVPPMGRPILNTQLYVLDNSLRPAPIGVAGELYIAGAGLARGYLKRPTLTAERFVANPFTAGERMYRSGDLACWQADGQLTYLGRADSQVKIRGFRIELGEIEAALTQSGFAQNTVIAREDRLGQKQLVAYLVTADAAFDRDALRSSLSERLPDYMVPAAFVALDVLPLTPNGKLDRKALPAPDFVPVSLRAPRTPQEAVLCTLFAEVLGIEQVGIDDSFFDLGGHSLLATRLVGRIRSELGIEVAIRTLFEAPTVAALAQQLPATRHARLALTAQPRPDLLPLSFTQRRLWFLQQFEGPGAFYNMPLALRLEGVLDAAALQAALGDLVSRHESLRTIFPHTDTPSQLVLDHAEPAFAVIDVTEDALLQAVSEAVAYAFDLTREIPLRGQLFRLGAQDHVLVLLLHHIVGDGASIAPMMRDLAQAYAARLEGRAPHWTPLPVQYADYTLWQNRLLGEESDPRSLIARQIEYWKQALADLPEQLSLPTDQVRPSVSSYRGQHVDFMLPAELHGQLLALARQHRVTLFMVLQAALAAWLTRLGAGTDIPIGSLIAGRTDAALDDLVGLFINTLVLRTDTSGNPTFEDLLARVRHTDLAAYEQQDLPFEQLVEVLNPSRSLSHHPLFQVMLVLQNTAHATLDLPGLRCSQQSFELATAKFDLSFDFAERLHEDGTPAGLYGNLEFALDLFSPATAQTLVERLQRVLTAVAAEPTQPIGRIELLDMAEREQLLVGWNPPAPTPSAITITALFEQQAVRHPDAVAATYEQQRLSYAQLNEQANRLAHALIERGVNAEDLVAIALPRSLDMVVAVLAVLKAGAAYLPLDPDYPSERLAYMLDDARPVQLLSYRASATALPTFDTPLLALDDLDTLAALQAQPTHNPSPRAQPEHCAYVIYTSGSTGKPKGVLISHQNVVSLFHTSENDFRFGIEDVWTLFHSYAFDFSVWEIWGALLYGGRLVVVPHSVTRSSGEFLQLLVDEQVTVLNQTPSAFYQLIQADAEQPAVGDRLALRTVVFGGEALDLRRLQEWYARHAEDAPRLVNMYGITEITVHASYMPLDRAMAEQSAGSLIGRATPDLQLYVLDENLQPVPVGVPGELYVAGVGLARGYLKRPGLTASRFVANPFAVGERLYRSGDLARWRADSVLDFLGRADEQVKIRGFRIELGEIEAALRSLDGVAQARVIVREDRPGQKQLVAYVVTEAGHAHTHTEPDATAMAALRSTLATQLPDYMVPAALVAIDALPLTTNGKLDRKALPAPDFTPTSTRAPRNAQEEILCTLFAEVLGLERVGIDDSFFDIGGHSLLAIRLIGQIRAKLKVELSIRTLFEARTVAALALRLDPTQATRPPLQPMLRPAQLPLSFAQRRLWFLHQLEGPSATYNIPMALRLQGPLDEYALEAALGDLIERHESLRTLFPHADTPYQQVLAQASLNYVPVDISEDALPDALATAASYAFDLAQDIPLRAQLFRLGPQSHVLLLMLHHIAGDGASLAPLARDLAQAYAARLVGYAPRWSPLPVQYADYTLWQHDVLGEASDADSVIARQIAYWQQTLAELPEQIALPTDRPRPPVASYRGQHLRFDIDATLHRQLQALAQRHGVTLFMLLQAALATLLTRLGAGTDIPIGSPIAGRTDAALDDLVGLFLNTLVLRTDTSGDPSFEALLARVRETDLAAYEHQDLPFEQLVEVLNPTRSLAHHPLFQVMLVLQNNASASLQLPGLQCTQQATPLTVAKFDLSFDFIEGRLADGSPAGIGGRLEYATDLFDSTSAMTLAQRLIRLLEAVAANPQQSITHLGLLADEEQTQLLHGWNDTDRALAGMPLPRRFEQQAAATPAAIALIFENRVSEDRAFENQAFENQRLSYAQLNEQANRLAHTLIARGIGAEDRVAVALPRSIDMVVALLAVLKAGGAYLPLDPHYPAERLIYMLDDARPALLITTSALSDLLSGDIATLAIDTPVQREYLAGAATHDPRDDERRVPLHRKHPAYVIYTSGSTGRPKGVMIEHHALENFLQSMARRPGLSADDVVMALTPISFDIAGLELYLPLIQGACVHLLSREVAADGEQLRARIAEVAPTLIQATPATWQMLQASGWRADSSLRILCGGEALPTDLAAYMAESAEQVWNMYGPTETTVWSTLGNIESEAAITIGTPLDNTRVYLLDPGLHPVPVGVPGELYIAGAGLARGYLNRPSLTAERFVANPFTAGERMYRSGDLARWRADGQLDYLGRADSQVKIRGFRIELGEIEAALARLGFVRSAVIMREDQAGQKQLVAYLVDAPTDVDVSILRGLLGEQLPDYMLPTAFVMLDVLPLTPNGKLDRKALPAPDFTPTSTRAP</sequence>
<keyword evidence="5" id="KW-0436">Ligase</keyword>
<dbReference type="InterPro" id="IPR001242">
    <property type="entry name" value="Condensation_dom"/>
</dbReference>
<evidence type="ECO:0000256" key="3">
    <source>
        <dbReference type="ARBA" id="ARBA00022450"/>
    </source>
</evidence>
<dbReference type="InterPro" id="IPR025110">
    <property type="entry name" value="AMP-bd_C"/>
</dbReference>
<evidence type="ECO:0000256" key="1">
    <source>
        <dbReference type="ARBA" id="ARBA00001957"/>
    </source>
</evidence>
<evidence type="ECO:0000256" key="7">
    <source>
        <dbReference type="SAM" id="MobiDB-lite"/>
    </source>
</evidence>
<feature type="compositionally biased region" description="Polar residues" evidence="7">
    <location>
        <begin position="2048"/>
        <end position="2057"/>
    </location>
</feature>
<dbReference type="InterPro" id="IPR020806">
    <property type="entry name" value="PKS_PP-bd"/>
</dbReference>
<dbReference type="GO" id="GO:0031177">
    <property type="term" value="F:phosphopantetheine binding"/>
    <property type="evidence" value="ECO:0007669"/>
    <property type="project" value="InterPro"/>
</dbReference>
<accession>A0A369UGP6</accession>
<dbReference type="CDD" id="cd12116">
    <property type="entry name" value="A_NRPS_Ta1_like"/>
    <property type="match status" value="1"/>
</dbReference>
<dbReference type="NCBIfam" id="NF003417">
    <property type="entry name" value="PRK04813.1"/>
    <property type="match status" value="5"/>
</dbReference>
<feature type="non-terminal residue" evidence="9">
    <location>
        <position position="1"/>
    </location>
</feature>
<gene>
    <name evidence="9" type="ORF">DVJ77_20790</name>
</gene>
<evidence type="ECO:0000313" key="9">
    <source>
        <dbReference type="EMBL" id="RDD79741.1"/>
    </source>
</evidence>
<dbReference type="Gene3D" id="1.10.1200.10">
    <property type="entry name" value="ACP-like"/>
    <property type="match status" value="4"/>
</dbReference>
<dbReference type="Proteomes" id="UP000253782">
    <property type="component" value="Unassembled WGS sequence"/>
</dbReference>
<dbReference type="Gene3D" id="3.30.559.30">
    <property type="entry name" value="Nonribosomal peptide synthetase, condensation domain"/>
    <property type="match status" value="7"/>
</dbReference>
<comment type="similarity">
    <text evidence="2">Belongs to the ATP-dependent AMP-binding enzyme family.</text>
</comment>
<dbReference type="Gene3D" id="3.40.50.980">
    <property type="match status" value="6"/>
</dbReference>
<dbReference type="GO" id="GO:0043041">
    <property type="term" value="P:amino acid activation for nonribosomal peptide biosynthetic process"/>
    <property type="evidence" value="ECO:0007669"/>
    <property type="project" value="TreeGrafter"/>
</dbReference>
<feature type="non-terminal residue" evidence="9">
    <location>
        <position position="6114"/>
    </location>
</feature>
<keyword evidence="3" id="KW-0596">Phosphopantetheine</keyword>
<dbReference type="GO" id="GO:0072330">
    <property type="term" value="P:monocarboxylic acid biosynthetic process"/>
    <property type="evidence" value="ECO:0007669"/>
    <property type="project" value="UniProtKB-ARBA"/>
</dbReference>
<dbReference type="NCBIfam" id="TIGR01733">
    <property type="entry name" value="AA-adenyl-dom"/>
    <property type="match status" value="5"/>
</dbReference>
<feature type="domain" description="Carrier" evidence="8">
    <location>
        <begin position="3973"/>
        <end position="4048"/>
    </location>
</feature>
<dbReference type="FunFam" id="1.10.1200.10:FF:000016">
    <property type="entry name" value="Non-ribosomal peptide synthase"/>
    <property type="match status" value="2"/>
</dbReference>
<dbReference type="GO" id="GO:0044550">
    <property type="term" value="P:secondary metabolite biosynthetic process"/>
    <property type="evidence" value="ECO:0007669"/>
    <property type="project" value="UniProtKB-ARBA"/>
</dbReference>
<dbReference type="FunFam" id="3.30.300.30:FF:000010">
    <property type="entry name" value="Enterobactin synthetase component F"/>
    <property type="match status" value="5"/>
</dbReference>
<dbReference type="NCBIfam" id="NF004282">
    <property type="entry name" value="PRK05691.1"/>
    <property type="match status" value="6"/>
</dbReference>
<dbReference type="Pfam" id="PF00501">
    <property type="entry name" value="AMP-binding"/>
    <property type="match status" value="5"/>
</dbReference>
<dbReference type="SUPFAM" id="SSF56801">
    <property type="entry name" value="Acetyl-CoA synthetase-like"/>
    <property type="match status" value="5"/>
</dbReference>
<evidence type="ECO:0000259" key="8">
    <source>
        <dbReference type="PROSITE" id="PS50075"/>
    </source>
</evidence>
<dbReference type="PROSITE" id="PS50075">
    <property type="entry name" value="CARRIER"/>
    <property type="match status" value="4"/>
</dbReference>
<dbReference type="CDD" id="cd05930">
    <property type="entry name" value="A_NRPS"/>
    <property type="match status" value="1"/>
</dbReference>
<dbReference type="FunFam" id="3.40.50.980:FF:000001">
    <property type="entry name" value="Non-ribosomal peptide synthetase"/>
    <property type="match status" value="4"/>
</dbReference>
<dbReference type="GO" id="GO:0005829">
    <property type="term" value="C:cytosol"/>
    <property type="evidence" value="ECO:0007669"/>
    <property type="project" value="TreeGrafter"/>
</dbReference>
<dbReference type="CDD" id="cd17652">
    <property type="entry name" value="A_NRPS_CmdD_like"/>
    <property type="match status" value="1"/>
</dbReference>
<protein>
    <submittedName>
        <fullName evidence="9">Amino acid adenylation domain-containing protein</fullName>
    </submittedName>
</protein>
<keyword evidence="10" id="KW-1185">Reference proteome</keyword>
<dbReference type="InterPro" id="IPR045851">
    <property type="entry name" value="AMP-bd_C_sf"/>
</dbReference>
<keyword evidence="6" id="KW-0677">Repeat</keyword>
<dbReference type="Gene3D" id="3.30.300.30">
    <property type="match status" value="5"/>
</dbReference>
<dbReference type="FunFam" id="3.40.50.12780:FF:000012">
    <property type="entry name" value="Non-ribosomal peptide synthetase"/>
    <property type="match status" value="5"/>
</dbReference>
<feature type="domain" description="Carrier" evidence="8">
    <location>
        <begin position="2430"/>
        <end position="2504"/>
    </location>
</feature>
<dbReference type="CDD" id="cd19540">
    <property type="entry name" value="LCL_NRPS-like"/>
    <property type="match status" value="3"/>
</dbReference>
<dbReference type="PROSITE" id="PS00455">
    <property type="entry name" value="AMP_BINDING"/>
    <property type="match status" value="5"/>
</dbReference>
<dbReference type="NCBIfam" id="TIGR01720">
    <property type="entry name" value="NRPS-para261"/>
    <property type="match status" value="2"/>
</dbReference>
<reference evidence="9 10" key="1">
    <citation type="submission" date="2018-07" db="EMBL/GenBank/DDBJ databases">
        <title>Dyella tabacisoli L4-6T, whole genome shotgun sequence.</title>
        <authorList>
            <person name="Zhou X.-K."/>
            <person name="Li W.-J."/>
            <person name="Duan Y.-Q."/>
        </authorList>
    </citation>
    <scope>NUCLEOTIDE SEQUENCE [LARGE SCALE GENOMIC DNA]</scope>
    <source>
        <strain evidence="9 10">L4-6</strain>
    </source>
</reference>
<feature type="domain" description="Carrier" evidence="8">
    <location>
        <begin position="5046"/>
        <end position="5121"/>
    </location>
</feature>
<dbReference type="Gene3D" id="3.30.559.10">
    <property type="entry name" value="Chloramphenicol acetyltransferase-like domain"/>
    <property type="match status" value="7"/>
</dbReference>
<evidence type="ECO:0000256" key="6">
    <source>
        <dbReference type="ARBA" id="ARBA00022737"/>
    </source>
</evidence>
<dbReference type="InterPro" id="IPR010071">
    <property type="entry name" value="AA_adenyl_dom"/>
</dbReference>
<dbReference type="CDD" id="cd17643">
    <property type="entry name" value="A_NRPS_Cytc1-like"/>
    <property type="match status" value="2"/>
</dbReference>
<evidence type="ECO:0000256" key="5">
    <source>
        <dbReference type="ARBA" id="ARBA00022598"/>
    </source>
</evidence>
<feature type="region of interest" description="Disordered" evidence="7">
    <location>
        <begin position="2048"/>
        <end position="2067"/>
    </location>
</feature>
<dbReference type="FunFam" id="1.10.1200.10:FF:000005">
    <property type="entry name" value="Nonribosomal peptide synthetase 1"/>
    <property type="match status" value="2"/>
</dbReference>
<dbReference type="EMBL" id="QQAH01000027">
    <property type="protein sequence ID" value="RDD79741.1"/>
    <property type="molecule type" value="Genomic_DNA"/>
</dbReference>
<dbReference type="SMART" id="SM00823">
    <property type="entry name" value="PKS_PP"/>
    <property type="match status" value="4"/>
</dbReference>
<dbReference type="CDD" id="cd19543">
    <property type="entry name" value="DCL_NRPS"/>
    <property type="match status" value="2"/>
</dbReference>
<dbReference type="RefSeq" id="WP_114847459.1">
    <property type="nucleotide sequence ID" value="NZ_KZ857189.1"/>
</dbReference>
<dbReference type="InterPro" id="IPR023213">
    <property type="entry name" value="CAT-like_dom_sf"/>
</dbReference>
<dbReference type="FunFam" id="3.30.559.30:FF:000001">
    <property type="entry name" value="Non-ribosomal peptide synthetase"/>
    <property type="match status" value="3"/>
</dbReference>
<dbReference type="InterPro" id="IPR000873">
    <property type="entry name" value="AMP-dep_synth/lig_dom"/>
</dbReference>
<dbReference type="Pfam" id="PF13193">
    <property type="entry name" value="AMP-binding_C"/>
    <property type="match status" value="4"/>
</dbReference>
<dbReference type="OrthoDB" id="9030879at2"/>
<name>A0A369UGP6_9GAMM</name>
<keyword evidence="4" id="KW-0597">Phosphoprotein</keyword>
<dbReference type="InterPro" id="IPR009081">
    <property type="entry name" value="PP-bd_ACP"/>
</dbReference>
<dbReference type="FunFam" id="2.30.38.10:FF:000001">
    <property type="entry name" value="Non-ribosomal peptide synthetase PvdI"/>
    <property type="match status" value="5"/>
</dbReference>
<proteinExistence type="inferred from homology"/>
<dbReference type="Pfam" id="PF00550">
    <property type="entry name" value="PP-binding"/>
    <property type="match status" value="4"/>
</dbReference>
<dbReference type="InterPro" id="IPR036736">
    <property type="entry name" value="ACP-like_sf"/>
</dbReference>
<dbReference type="PROSITE" id="PS00012">
    <property type="entry name" value="PHOSPHOPANTETHEINE"/>
    <property type="match status" value="4"/>
</dbReference>
<dbReference type="SUPFAM" id="SSF47336">
    <property type="entry name" value="ACP-like"/>
    <property type="match status" value="4"/>
</dbReference>
<dbReference type="FunFam" id="3.40.50.980:FF:000002">
    <property type="entry name" value="Enterobactin synthetase component F"/>
    <property type="match status" value="2"/>
</dbReference>
<dbReference type="PANTHER" id="PTHR45527">
    <property type="entry name" value="NONRIBOSOMAL PEPTIDE SYNTHETASE"/>
    <property type="match status" value="1"/>
</dbReference>
<dbReference type="InterPro" id="IPR020845">
    <property type="entry name" value="AMP-binding_CS"/>
</dbReference>
<dbReference type="PANTHER" id="PTHR45527:SF1">
    <property type="entry name" value="FATTY ACID SYNTHASE"/>
    <property type="match status" value="1"/>
</dbReference>
<dbReference type="InterPro" id="IPR010060">
    <property type="entry name" value="NRPS_synth"/>
</dbReference>
<dbReference type="InterPro" id="IPR042099">
    <property type="entry name" value="ANL_N_sf"/>
</dbReference>
<organism evidence="9 10">
    <name type="scientific">Dyella tabacisoli</name>
    <dbReference type="NCBI Taxonomy" id="2282381"/>
    <lineage>
        <taxon>Bacteria</taxon>
        <taxon>Pseudomonadati</taxon>
        <taxon>Pseudomonadota</taxon>
        <taxon>Gammaproteobacteria</taxon>
        <taxon>Lysobacterales</taxon>
        <taxon>Rhodanobacteraceae</taxon>
        <taxon>Dyella</taxon>
    </lineage>
</organism>
<evidence type="ECO:0000313" key="10">
    <source>
        <dbReference type="Proteomes" id="UP000253782"/>
    </source>
</evidence>
<evidence type="ECO:0000256" key="2">
    <source>
        <dbReference type="ARBA" id="ARBA00006432"/>
    </source>
</evidence>
<dbReference type="InterPro" id="IPR006162">
    <property type="entry name" value="Ppantetheine_attach_site"/>
</dbReference>
<dbReference type="GO" id="GO:0016874">
    <property type="term" value="F:ligase activity"/>
    <property type="evidence" value="ECO:0007669"/>
    <property type="project" value="UniProtKB-KW"/>
</dbReference>
<dbReference type="Gene3D" id="2.30.38.10">
    <property type="entry name" value="Luciferase, Domain 3"/>
    <property type="match status" value="3"/>
</dbReference>
<comment type="cofactor">
    <cofactor evidence="1">
        <name>pantetheine 4'-phosphate</name>
        <dbReference type="ChEBI" id="CHEBI:47942"/>
    </cofactor>
</comment>
<dbReference type="SUPFAM" id="SSF52777">
    <property type="entry name" value="CoA-dependent acyltransferases"/>
    <property type="match status" value="14"/>
</dbReference>
<comment type="caution">
    <text evidence="9">The sequence shown here is derived from an EMBL/GenBank/DDBJ whole genome shotgun (WGS) entry which is preliminary data.</text>
</comment>
<feature type="domain" description="Carrier" evidence="8">
    <location>
        <begin position="888"/>
        <end position="962"/>
    </location>
</feature>
<dbReference type="Pfam" id="PF00668">
    <property type="entry name" value="Condensation"/>
    <property type="match status" value="7"/>
</dbReference>
<dbReference type="Gene3D" id="3.40.50.12780">
    <property type="entry name" value="N-terminal domain of ligase-like"/>
    <property type="match status" value="2"/>
</dbReference>